<dbReference type="PANTHER" id="PTHR15131">
    <property type="entry name" value="SMALL NUCLEAR RNA ACTIVATING COMPLEX, POLYPEPTIDE 1"/>
    <property type="match status" value="1"/>
</dbReference>
<protein>
    <submittedName>
        <fullName evidence="5">snRNA-activating protein complex subunit 1</fullName>
    </submittedName>
</protein>
<feature type="region of interest" description="Disordered" evidence="2">
    <location>
        <begin position="333"/>
        <end position="400"/>
    </location>
</feature>
<sequence length="400" mass="45719">MECALYKDCHALIEEFTNNGSVDFPSFSSIWKKQMFQYIYAMQSSVIEIILTTNTIMHMAKRSICAKDEFGKYLSSTEGNEQRNLLRRIGGVYLMYAIYFKQPTKQFVKVSVSLETWREIVSFIESLDCRPELDQVRYIFWRLYQADAFRFTAMDYYVGPELVDYDKITEEHNEAEQHTEVIRVNAKDKLLLVPEIQENLKEMTAQEEEYNQLKKAIGKGQNQSAATLPRTEVFKNINSAFSKIKDILDGKSNEFSEIYGGKSISTRRKDLKRKAAGRVNYKEKKSNNSTNESSSSEIDDDNDDEDDDQNVQWYQSQAKGRCRHSYKVASKSMNEKNALLSNESDDSSTDNSSPDEEALQEDNNNESDAEATDVDSVGASTSKSLAEDCNLMGAIKKESK</sequence>
<feature type="coiled-coil region" evidence="1">
    <location>
        <begin position="193"/>
        <end position="223"/>
    </location>
</feature>
<dbReference type="GO" id="GO:0043565">
    <property type="term" value="F:sequence-specific DNA binding"/>
    <property type="evidence" value="ECO:0007669"/>
    <property type="project" value="TreeGrafter"/>
</dbReference>
<evidence type="ECO:0000313" key="3">
    <source>
        <dbReference type="EnsemblMetazoa" id="MDOA009627-PA"/>
    </source>
</evidence>
<evidence type="ECO:0000256" key="2">
    <source>
        <dbReference type="SAM" id="MobiDB-lite"/>
    </source>
</evidence>
<proteinExistence type="predicted"/>
<feature type="compositionally biased region" description="Low complexity" evidence="2">
    <location>
        <begin position="287"/>
        <end position="296"/>
    </location>
</feature>
<dbReference type="RefSeq" id="XP_005190991.1">
    <property type="nucleotide sequence ID" value="XM_005190934.3"/>
</dbReference>
<feature type="region of interest" description="Disordered" evidence="2">
    <location>
        <begin position="266"/>
        <end position="309"/>
    </location>
</feature>
<feature type="compositionally biased region" description="Basic residues" evidence="2">
    <location>
        <begin position="266"/>
        <end position="276"/>
    </location>
</feature>
<accession>A0A1I8MY61</accession>
<dbReference type="STRING" id="7370.A0A1I8MY61"/>
<feature type="compositionally biased region" description="Acidic residues" evidence="2">
    <location>
        <begin position="297"/>
        <end position="309"/>
    </location>
</feature>
<dbReference type="Proteomes" id="UP001652621">
    <property type="component" value="Unplaced"/>
</dbReference>
<dbReference type="OrthoDB" id="20127at2759"/>
<dbReference type="GO" id="GO:0042796">
    <property type="term" value="P:snRNA transcription by RNA polymerase III"/>
    <property type="evidence" value="ECO:0007669"/>
    <property type="project" value="TreeGrafter"/>
</dbReference>
<dbReference type="PANTHER" id="PTHR15131:SF3">
    <property type="entry name" value="SNRNA-ACTIVATING PROTEIN COMPLEX SUBUNIT 1"/>
    <property type="match status" value="1"/>
</dbReference>
<dbReference type="GO" id="GO:0042795">
    <property type="term" value="P:snRNA transcription by RNA polymerase II"/>
    <property type="evidence" value="ECO:0007669"/>
    <property type="project" value="TreeGrafter"/>
</dbReference>
<dbReference type="AlphaFoldDB" id="A0A1I8MY61"/>
<reference evidence="5" key="2">
    <citation type="submission" date="2025-04" db="UniProtKB">
        <authorList>
            <consortium name="RefSeq"/>
        </authorList>
    </citation>
    <scope>IDENTIFICATION</scope>
    <source>
        <strain evidence="5">Aabys</strain>
    </source>
</reference>
<reference evidence="3" key="1">
    <citation type="submission" date="2020-05" db="UniProtKB">
        <authorList>
            <consortium name="EnsemblMetazoa"/>
        </authorList>
    </citation>
    <scope>IDENTIFICATION</scope>
    <source>
        <strain evidence="3">Aabys</strain>
    </source>
</reference>
<keyword evidence="1" id="KW-0175">Coiled coil</keyword>
<evidence type="ECO:0000313" key="4">
    <source>
        <dbReference type="Proteomes" id="UP001652621"/>
    </source>
</evidence>
<dbReference type="KEGG" id="mde:101887366"/>
<evidence type="ECO:0000313" key="5">
    <source>
        <dbReference type="RefSeq" id="XP_005190991.1"/>
    </source>
</evidence>
<dbReference type="VEuPathDB" id="VectorBase:MDOA009627"/>
<name>A0A1I8MY61_MUSDO</name>
<organism evidence="3">
    <name type="scientific">Musca domestica</name>
    <name type="common">House fly</name>
    <dbReference type="NCBI Taxonomy" id="7370"/>
    <lineage>
        <taxon>Eukaryota</taxon>
        <taxon>Metazoa</taxon>
        <taxon>Ecdysozoa</taxon>
        <taxon>Arthropoda</taxon>
        <taxon>Hexapoda</taxon>
        <taxon>Insecta</taxon>
        <taxon>Pterygota</taxon>
        <taxon>Neoptera</taxon>
        <taxon>Endopterygota</taxon>
        <taxon>Diptera</taxon>
        <taxon>Brachycera</taxon>
        <taxon>Muscomorpha</taxon>
        <taxon>Muscoidea</taxon>
        <taxon>Muscidae</taxon>
        <taxon>Musca</taxon>
    </lineage>
</organism>
<keyword evidence="4" id="KW-1185">Reference proteome</keyword>
<dbReference type="InterPro" id="IPR019188">
    <property type="entry name" value="SNAPC1"/>
</dbReference>
<evidence type="ECO:0000256" key="1">
    <source>
        <dbReference type="SAM" id="Coils"/>
    </source>
</evidence>
<dbReference type="VEuPathDB" id="VectorBase:MDOMA2_010058"/>
<dbReference type="GO" id="GO:0019185">
    <property type="term" value="C:snRNA-activating protein complex"/>
    <property type="evidence" value="ECO:0007669"/>
    <property type="project" value="TreeGrafter"/>
</dbReference>
<dbReference type="eggNOG" id="KOG4746">
    <property type="taxonomic scope" value="Eukaryota"/>
</dbReference>
<gene>
    <name evidence="3" type="primary">101887366</name>
    <name evidence="5" type="synonym">LOC101887366</name>
</gene>
<dbReference type="EnsemblMetazoa" id="MDOA009627-RA">
    <property type="protein sequence ID" value="MDOA009627-PA"/>
    <property type="gene ID" value="MDOA009627"/>
</dbReference>
<dbReference type="Pfam" id="PF09808">
    <property type="entry name" value="SNAPC1"/>
    <property type="match status" value="1"/>
</dbReference>
<feature type="compositionally biased region" description="Acidic residues" evidence="2">
    <location>
        <begin position="343"/>
        <end position="373"/>
    </location>
</feature>